<dbReference type="FunFam" id="1.10.8.10:FF:000003">
    <property type="entry name" value="UV excision repair protein RAD23 homolog"/>
    <property type="match status" value="1"/>
</dbReference>
<feature type="domain" description="Importin N-terminal" evidence="18">
    <location>
        <begin position="31"/>
        <end position="99"/>
    </location>
</feature>
<dbReference type="CDD" id="cd01805">
    <property type="entry name" value="Ubl_Rad23"/>
    <property type="match status" value="1"/>
</dbReference>
<name>A0A834RFB8_SARSC</name>
<feature type="compositionally biased region" description="Polar residues" evidence="15">
    <location>
        <begin position="1009"/>
        <end position="1032"/>
    </location>
</feature>
<dbReference type="NCBIfam" id="TIGR00601">
    <property type="entry name" value="rad23"/>
    <property type="match status" value="1"/>
</dbReference>
<evidence type="ECO:0000256" key="4">
    <source>
        <dbReference type="ARBA" id="ARBA00022490"/>
    </source>
</evidence>
<evidence type="ECO:0000256" key="7">
    <source>
        <dbReference type="ARBA" id="ARBA00022927"/>
    </source>
</evidence>
<dbReference type="GO" id="GO:0006289">
    <property type="term" value="P:nucleotide-excision repair"/>
    <property type="evidence" value="ECO:0007669"/>
    <property type="project" value="InterPro"/>
</dbReference>
<feature type="compositionally biased region" description="Basic and acidic residues" evidence="15">
    <location>
        <begin position="324"/>
        <end position="333"/>
    </location>
</feature>
<feature type="coiled-coil region" evidence="14">
    <location>
        <begin position="895"/>
        <end position="947"/>
    </location>
</feature>
<evidence type="ECO:0000256" key="12">
    <source>
        <dbReference type="ARBA" id="ARBA00076938"/>
    </source>
</evidence>
<dbReference type="GO" id="GO:0031267">
    <property type="term" value="F:small GTPase binding"/>
    <property type="evidence" value="ECO:0007669"/>
    <property type="project" value="InterPro"/>
</dbReference>
<dbReference type="SUPFAM" id="SSF101238">
    <property type="entry name" value="XPC-binding domain"/>
    <property type="match status" value="1"/>
</dbReference>
<dbReference type="Gene3D" id="1.25.10.10">
    <property type="entry name" value="Leucine-rich Repeat Variant"/>
    <property type="match status" value="1"/>
</dbReference>
<dbReference type="Pfam" id="PF09280">
    <property type="entry name" value="XPC-binding"/>
    <property type="match status" value="1"/>
</dbReference>
<feature type="region of interest" description="Disordered" evidence="15">
    <location>
        <begin position="324"/>
        <end position="372"/>
    </location>
</feature>
<gene>
    <name evidence="19" type="ORF">SSS_5969</name>
</gene>
<dbReference type="FunFam" id="1.10.8.10:FF:000002">
    <property type="entry name" value="UV excision repair protein RAD23 homolog"/>
    <property type="match status" value="1"/>
</dbReference>
<dbReference type="InterPro" id="IPR036353">
    <property type="entry name" value="XPC-bd_sf"/>
</dbReference>
<dbReference type="CDD" id="cd14378">
    <property type="entry name" value="UBA1_Rhp23p_like"/>
    <property type="match status" value="1"/>
</dbReference>
<feature type="compositionally biased region" description="Polar residues" evidence="15">
    <location>
        <begin position="1092"/>
        <end position="1102"/>
    </location>
</feature>
<keyword evidence="4" id="KW-0963">Cytoplasm</keyword>
<dbReference type="PRINTS" id="PR01839">
    <property type="entry name" value="RAD23PROTEIN"/>
</dbReference>
<dbReference type="GO" id="GO:0006606">
    <property type="term" value="P:protein import into nucleus"/>
    <property type="evidence" value="ECO:0007669"/>
    <property type="project" value="InterPro"/>
</dbReference>
<evidence type="ECO:0000256" key="9">
    <source>
        <dbReference type="ARBA" id="ARBA00023242"/>
    </source>
</evidence>
<reference evidence="21" key="1">
    <citation type="journal article" date="2020" name="PLoS Negl. Trop. Dis.">
        <title>High-quality nuclear genome for Sarcoptes scabiei-A critical resource for a neglected parasite.</title>
        <authorList>
            <person name="Korhonen P.K."/>
            <person name="Gasser R.B."/>
            <person name="Ma G."/>
            <person name="Wang T."/>
            <person name="Stroehlein A.J."/>
            <person name="Young N.D."/>
            <person name="Ang C.S."/>
            <person name="Fernando D.D."/>
            <person name="Lu H.C."/>
            <person name="Taylor S."/>
            <person name="Reynolds S.L."/>
            <person name="Mofiz E."/>
            <person name="Najaraj S.H."/>
            <person name="Gowda H."/>
            <person name="Madugundu A."/>
            <person name="Renuse S."/>
            <person name="Holt D."/>
            <person name="Pandey A."/>
            <person name="Papenfuss A.T."/>
            <person name="Fischer K."/>
        </authorList>
    </citation>
    <scope>NUCLEOTIDE SEQUENCE [LARGE SCALE GENOMIC DNA]</scope>
</reference>
<evidence type="ECO:0000313" key="21">
    <source>
        <dbReference type="Proteomes" id="UP000070412"/>
    </source>
</evidence>
<evidence type="ECO:0000256" key="2">
    <source>
        <dbReference type="ARBA" id="ARBA00004496"/>
    </source>
</evidence>
<evidence type="ECO:0000256" key="3">
    <source>
        <dbReference type="ARBA" id="ARBA00022448"/>
    </source>
</evidence>
<dbReference type="SMART" id="SM00727">
    <property type="entry name" value="STI1"/>
    <property type="match status" value="1"/>
</dbReference>
<dbReference type="InterPro" id="IPR001494">
    <property type="entry name" value="Importin-beta_N"/>
</dbReference>
<dbReference type="InterPro" id="IPR015360">
    <property type="entry name" value="XPC-bd"/>
</dbReference>
<accession>A0A834RFB8</accession>
<dbReference type="SUPFAM" id="SSF46934">
    <property type="entry name" value="UBA-like"/>
    <property type="match status" value="2"/>
</dbReference>
<dbReference type="SUPFAM" id="SSF48371">
    <property type="entry name" value="ARM repeat"/>
    <property type="match status" value="1"/>
</dbReference>
<keyword evidence="7" id="KW-0653">Protein transport</keyword>
<sequence length="1262" mass="143504">MEWQPDSNGLEQILRLLHQSQSPDLETQKYVQQQLEKFNNIPDFNNYLVFIWARMTNEDEHTRSLSGLILKNNIRSHYHHLPREVIDYIKIESLRCMGDPSSMIRATVGILLATLMQKGELEKWPQLFDILCAKLDSDNYFECEGAFSILLKVFEDNIDALDNEIYAKSLNELIRKFFLLFSHTSAKIRSNALFCCNILIVNRNQSMIPFLDHFIEALFKLAADNEPLLRQNICKSFVSLVEVRIDGLIPQIQNIIDFMLMSTQDQDANVALDACEFWLTLAEQPICKEVLMPHLNRLIPILMQKMKYSDVDVLVMKETEDDHMVPDRDEDINPKLYNSKSSRIKMESKNDDSADNHHQHIDDDDESDDDDDYEIHKNNSDWNLRKCSAAALDLLANVFHDDLLPYVLQILRETLFHQDWVTKESAVLALGAVAEGCMLGIIQHLHDLIPYLISCLSDSKALVRSITCWTLSRYSNWMVHNHENYLKPLMTELLKRILDSNKRVQEAACSAFATLEEEAGTDLVPYLDIILKTLVEAFGKYQHKNLLILYDAIGTLADSVGHYLNKPEYIQLLMPPLIQKWNSLNDDDKNLFPLLECFSSVASALQTGFLPYCKPVFHRCLSLVEKTLEIDAMFQKNHDQMDPPNKDFLIVALDVLSGLAEGLGEHMAPLIQNTNIMRLLYECLKDPMAEVRQSSFALLGELTRACFMFVEPCIPDFMPILAENLKLDHISVCNNATWAIGEISVKYNQRMQQYVAILLPQLIINLNQTDSPKTLLENTATDFLTAITIGRLGLVCPDKVAPCLNQFIRSWCSSLRNIRDNEAKDSAFRGICTMITANPDGVLNDFIYFCDAVASWDNPEESLKNKFTEILYGFKNGVGEENWQHFVNTFPTILKERLSEQYDHHEITIKTLLQDTFDVDVEASETVRNLKEKIQSKKALITQLTGKILSDEMSIKECNYEESRFVVVMVVKPKSQVESPKTQSNESVSTDSQANTNKTDASKKEETVVSASSKTPVSSETESKDSVQQQSRTVDDIATAESTVVLGEEYEKMVTQIMEMGYERNQVERALRASFNNPNRAVEYLISGIPDDNNSGSQSNLASDVESRESAETASSDANPLEFLREQPVFQQLRQSVQQNPSLLQTMIEQLGRNNPRLLMLITQNQEAFLRMLNEPNVTPPSSNTPSSQESESNPITSSEQQQQSNLINLIGTAQISPQDKEAIDRLKALGFPEYLVVQAYFACDKNENMAANFLLSQGYED</sequence>
<keyword evidence="5" id="KW-0677">Repeat</keyword>
<protein>
    <recommendedName>
        <fullName evidence="11">Transportin-1</fullName>
    </recommendedName>
    <alternativeName>
        <fullName evidence="12">Importin beta-2</fullName>
    </alternativeName>
    <alternativeName>
        <fullName evidence="13">Karyopherin beta-2</fullName>
    </alternativeName>
</protein>
<dbReference type="InterPro" id="IPR004806">
    <property type="entry name" value="Rad23"/>
</dbReference>
<feature type="compositionally biased region" description="Polar residues" evidence="15">
    <location>
        <begin position="976"/>
        <end position="999"/>
    </location>
</feature>
<dbReference type="InterPro" id="IPR058584">
    <property type="entry name" value="IMB1_TNPO1-like_TPR"/>
</dbReference>
<dbReference type="InterPro" id="IPR029071">
    <property type="entry name" value="Ubiquitin-like_domsf"/>
</dbReference>
<dbReference type="Gene3D" id="1.10.10.540">
    <property type="entry name" value="XPC-binding domain"/>
    <property type="match status" value="1"/>
</dbReference>
<keyword evidence="3" id="KW-0813">Transport</keyword>
<evidence type="ECO:0000256" key="5">
    <source>
        <dbReference type="ARBA" id="ARBA00022737"/>
    </source>
</evidence>
<dbReference type="SMART" id="SM00213">
    <property type="entry name" value="UBQ"/>
    <property type="match status" value="1"/>
</dbReference>
<reference evidence="20" key="3">
    <citation type="submission" date="2022-06" db="UniProtKB">
        <authorList>
            <consortium name="EnsemblMetazoa"/>
        </authorList>
    </citation>
    <scope>IDENTIFICATION</scope>
</reference>
<dbReference type="InterPro" id="IPR016024">
    <property type="entry name" value="ARM-type_fold"/>
</dbReference>
<feature type="region of interest" description="Disordered" evidence="15">
    <location>
        <begin position="1175"/>
        <end position="1203"/>
    </location>
</feature>
<organism evidence="19">
    <name type="scientific">Sarcoptes scabiei</name>
    <name type="common">Itch mite</name>
    <name type="synonym">Acarus scabiei</name>
    <dbReference type="NCBI Taxonomy" id="52283"/>
    <lineage>
        <taxon>Eukaryota</taxon>
        <taxon>Metazoa</taxon>
        <taxon>Ecdysozoa</taxon>
        <taxon>Arthropoda</taxon>
        <taxon>Chelicerata</taxon>
        <taxon>Arachnida</taxon>
        <taxon>Acari</taxon>
        <taxon>Acariformes</taxon>
        <taxon>Sarcoptiformes</taxon>
        <taxon>Astigmata</taxon>
        <taxon>Psoroptidia</taxon>
        <taxon>Sarcoptoidea</taxon>
        <taxon>Sarcoptidae</taxon>
        <taxon>Sarcoptinae</taxon>
        <taxon>Sarcoptes</taxon>
    </lineage>
</organism>
<dbReference type="Pfam" id="PF03810">
    <property type="entry name" value="IBN_N"/>
    <property type="match status" value="1"/>
</dbReference>
<dbReference type="GO" id="GO:0005737">
    <property type="term" value="C:cytoplasm"/>
    <property type="evidence" value="ECO:0007669"/>
    <property type="project" value="UniProtKB-SubCell"/>
</dbReference>
<dbReference type="InterPro" id="IPR011989">
    <property type="entry name" value="ARM-like"/>
</dbReference>
<feature type="compositionally biased region" description="Acidic residues" evidence="15">
    <location>
        <begin position="362"/>
        <end position="372"/>
    </location>
</feature>
<keyword evidence="21" id="KW-1185">Reference proteome</keyword>
<dbReference type="InterPro" id="IPR040122">
    <property type="entry name" value="Importin_beta"/>
</dbReference>
<evidence type="ECO:0000256" key="1">
    <source>
        <dbReference type="ARBA" id="ARBA00004123"/>
    </source>
</evidence>
<feature type="region of interest" description="Disordered" evidence="15">
    <location>
        <begin position="976"/>
        <end position="1035"/>
    </location>
</feature>
<keyword evidence="14" id="KW-0175">Coiled coil</keyword>
<evidence type="ECO:0000256" key="11">
    <source>
        <dbReference type="ARBA" id="ARBA00067327"/>
    </source>
</evidence>
<dbReference type="PANTHER" id="PTHR10527">
    <property type="entry name" value="IMPORTIN BETA"/>
    <property type="match status" value="1"/>
</dbReference>
<dbReference type="InterPro" id="IPR015940">
    <property type="entry name" value="UBA"/>
</dbReference>
<dbReference type="InterPro" id="IPR000626">
    <property type="entry name" value="Ubiquitin-like_dom"/>
</dbReference>
<dbReference type="Pfam" id="PF25574">
    <property type="entry name" value="TPR_IMB1"/>
    <property type="match status" value="1"/>
</dbReference>
<evidence type="ECO:0000259" key="18">
    <source>
        <dbReference type="PROSITE" id="PS50166"/>
    </source>
</evidence>
<reference evidence="19" key="2">
    <citation type="submission" date="2020-01" db="EMBL/GenBank/DDBJ databases">
        <authorList>
            <person name="Korhonen P.K.K."/>
            <person name="Guangxu M.G."/>
            <person name="Wang T.W."/>
            <person name="Stroehlein A.J.S."/>
            <person name="Young N.D."/>
            <person name="Ang C.-S.A."/>
            <person name="Fernando D.W.F."/>
            <person name="Lu H.L."/>
            <person name="Taylor S.T."/>
            <person name="Ehtesham M.E.M."/>
            <person name="Najaraj S.H.N."/>
            <person name="Harsha G.H.G."/>
            <person name="Madugundu A.M."/>
            <person name="Renuse S.R."/>
            <person name="Holt D.H."/>
            <person name="Pandey A.P."/>
            <person name="Papenfuss A.P."/>
            <person name="Gasser R.B.G."/>
            <person name="Fischer K.F."/>
        </authorList>
    </citation>
    <scope>NUCLEOTIDE SEQUENCE</scope>
    <source>
        <strain evidence="19">SSS_KF_BRIS2020</strain>
    </source>
</reference>
<comment type="similarity">
    <text evidence="10">Belongs to the importin beta family. Importin beta-2 subfamily.</text>
</comment>
<evidence type="ECO:0000313" key="20">
    <source>
        <dbReference type="EnsemblMetazoa" id="KAF7494646.1"/>
    </source>
</evidence>
<dbReference type="InterPro" id="IPR006636">
    <property type="entry name" value="STI1_HS-bd"/>
</dbReference>
<evidence type="ECO:0000259" key="16">
    <source>
        <dbReference type="PROSITE" id="PS50030"/>
    </source>
</evidence>
<keyword evidence="6" id="KW-0227">DNA damage</keyword>
<dbReference type="Pfam" id="PF13513">
    <property type="entry name" value="HEAT_EZ"/>
    <property type="match status" value="1"/>
</dbReference>
<evidence type="ECO:0000256" key="15">
    <source>
        <dbReference type="SAM" id="MobiDB-lite"/>
    </source>
</evidence>
<dbReference type="Pfam" id="PF00240">
    <property type="entry name" value="ubiquitin"/>
    <property type="match status" value="1"/>
</dbReference>
<dbReference type="FunFam" id="1.25.10.10:FF:000028">
    <property type="entry name" value="Transportin-1 isoform 1"/>
    <property type="match status" value="1"/>
</dbReference>
<evidence type="ECO:0000313" key="19">
    <source>
        <dbReference type="EMBL" id="KAF7494646.1"/>
    </source>
</evidence>
<dbReference type="GO" id="GO:0043161">
    <property type="term" value="P:proteasome-mediated ubiquitin-dependent protein catabolic process"/>
    <property type="evidence" value="ECO:0007669"/>
    <property type="project" value="InterPro"/>
</dbReference>
<feature type="domain" description="UBA" evidence="16">
    <location>
        <begin position="1048"/>
        <end position="1088"/>
    </location>
</feature>
<dbReference type="GO" id="GO:0031981">
    <property type="term" value="C:nuclear lumen"/>
    <property type="evidence" value="ECO:0007669"/>
    <property type="project" value="UniProtKB-ARBA"/>
</dbReference>
<dbReference type="InterPro" id="IPR009060">
    <property type="entry name" value="UBA-like_sf"/>
</dbReference>
<evidence type="ECO:0000256" key="10">
    <source>
        <dbReference type="ARBA" id="ARBA00038423"/>
    </source>
</evidence>
<evidence type="ECO:0000256" key="6">
    <source>
        <dbReference type="ARBA" id="ARBA00022763"/>
    </source>
</evidence>
<evidence type="ECO:0000259" key="17">
    <source>
        <dbReference type="PROSITE" id="PS50053"/>
    </source>
</evidence>
<comment type="subcellular location">
    <subcellularLocation>
        <location evidence="2">Cytoplasm</location>
    </subcellularLocation>
    <subcellularLocation>
        <location evidence="1">Nucleus</location>
    </subcellularLocation>
</comment>
<feature type="compositionally biased region" description="Low complexity" evidence="15">
    <location>
        <begin position="1175"/>
        <end position="1195"/>
    </location>
</feature>
<dbReference type="Gene3D" id="1.10.8.10">
    <property type="entry name" value="DNA helicase RuvA subunit, C-terminal domain"/>
    <property type="match status" value="2"/>
</dbReference>
<dbReference type="EMBL" id="WVUK01000052">
    <property type="protein sequence ID" value="KAF7494646.1"/>
    <property type="molecule type" value="Genomic_DNA"/>
</dbReference>
<dbReference type="EnsemblMetazoa" id="SSS_5969s_mrna">
    <property type="protein sequence ID" value="KAF7494646.1"/>
    <property type="gene ID" value="SSS_5969"/>
</dbReference>
<dbReference type="SMART" id="SM00165">
    <property type="entry name" value="UBA"/>
    <property type="match status" value="2"/>
</dbReference>
<keyword evidence="8" id="KW-0234">DNA repair</keyword>
<dbReference type="SUPFAM" id="SSF54236">
    <property type="entry name" value="Ubiquitin-like"/>
    <property type="match status" value="1"/>
</dbReference>
<dbReference type="OrthoDB" id="951172at2759"/>
<feature type="domain" description="Ubiquitin-like" evidence="17">
    <location>
        <begin position="905"/>
        <end position="975"/>
    </location>
</feature>
<feature type="compositionally biased region" description="Basic and acidic residues" evidence="15">
    <location>
        <begin position="344"/>
        <end position="361"/>
    </location>
</feature>
<evidence type="ECO:0000256" key="14">
    <source>
        <dbReference type="SAM" id="Coils"/>
    </source>
</evidence>
<dbReference type="GO" id="GO:0003684">
    <property type="term" value="F:damaged DNA binding"/>
    <property type="evidence" value="ECO:0007669"/>
    <property type="project" value="InterPro"/>
</dbReference>
<dbReference type="SMART" id="SM00913">
    <property type="entry name" value="IBN_N"/>
    <property type="match status" value="1"/>
</dbReference>
<dbReference type="PROSITE" id="PS50053">
    <property type="entry name" value="UBIQUITIN_2"/>
    <property type="match status" value="1"/>
</dbReference>
<dbReference type="Pfam" id="PF00627">
    <property type="entry name" value="UBA"/>
    <property type="match status" value="2"/>
</dbReference>
<dbReference type="Proteomes" id="UP000070412">
    <property type="component" value="Unassembled WGS sequence"/>
</dbReference>
<dbReference type="FunFam" id="1.10.10.540:FF:000001">
    <property type="entry name" value="UV excision repair protein RAD23 B"/>
    <property type="match status" value="1"/>
</dbReference>
<dbReference type="PROSITE" id="PS50030">
    <property type="entry name" value="UBA"/>
    <property type="match status" value="2"/>
</dbReference>
<feature type="region of interest" description="Disordered" evidence="15">
    <location>
        <begin position="1088"/>
        <end position="1121"/>
    </location>
</feature>
<evidence type="ECO:0000256" key="13">
    <source>
        <dbReference type="ARBA" id="ARBA00080641"/>
    </source>
</evidence>
<dbReference type="PROSITE" id="PS50166">
    <property type="entry name" value="IMPORTIN_B_NT"/>
    <property type="match status" value="1"/>
</dbReference>
<evidence type="ECO:0000256" key="8">
    <source>
        <dbReference type="ARBA" id="ARBA00023204"/>
    </source>
</evidence>
<feature type="domain" description="UBA" evidence="16">
    <location>
        <begin position="1218"/>
        <end position="1258"/>
    </location>
</feature>
<dbReference type="Gene3D" id="3.10.20.90">
    <property type="entry name" value="Phosphatidylinositol 3-kinase Catalytic Subunit, Chain A, domain 1"/>
    <property type="match status" value="1"/>
</dbReference>
<dbReference type="CDD" id="cd14427">
    <property type="entry name" value="UBA2_HR23A"/>
    <property type="match status" value="1"/>
</dbReference>
<dbReference type="AlphaFoldDB" id="A0A834RFB8"/>
<keyword evidence="9" id="KW-0539">Nucleus</keyword>
<proteinExistence type="inferred from homology"/>